<dbReference type="EMBL" id="JBFXLS010000020">
    <property type="protein sequence ID" value="KAL2828419.1"/>
    <property type="molecule type" value="Genomic_DNA"/>
</dbReference>
<keyword evidence="2" id="KW-1185">Reference proteome</keyword>
<organism evidence="1 2">
    <name type="scientific">Aspergillus cavernicola</name>
    <dbReference type="NCBI Taxonomy" id="176166"/>
    <lineage>
        <taxon>Eukaryota</taxon>
        <taxon>Fungi</taxon>
        <taxon>Dikarya</taxon>
        <taxon>Ascomycota</taxon>
        <taxon>Pezizomycotina</taxon>
        <taxon>Eurotiomycetes</taxon>
        <taxon>Eurotiomycetidae</taxon>
        <taxon>Eurotiales</taxon>
        <taxon>Aspergillaceae</taxon>
        <taxon>Aspergillus</taxon>
        <taxon>Aspergillus subgen. Nidulantes</taxon>
    </lineage>
</organism>
<dbReference type="Proteomes" id="UP001610335">
    <property type="component" value="Unassembled WGS sequence"/>
</dbReference>
<sequence length="89" mass="9943">MIRKKTPIAPMPRMTDSLWSWGNVSFAIAAKESSWSFQLLICCLSLVDSFFVAAEGVSEALSGVLYRQTYILMFSTIPGNRVSTLIFFP</sequence>
<evidence type="ECO:0008006" key="3">
    <source>
        <dbReference type="Google" id="ProtNLM"/>
    </source>
</evidence>
<name>A0ABR4IMG4_9EURO</name>
<protein>
    <recommendedName>
        <fullName evidence="3">Amino acid permease/ SLC12A domain-containing protein</fullName>
    </recommendedName>
</protein>
<gene>
    <name evidence="1" type="ORF">BDW59DRAFT_143088</name>
</gene>
<evidence type="ECO:0000313" key="1">
    <source>
        <dbReference type="EMBL" id="KAL2828419.1"/>
    </source>
</evidence>
<comment type="caution">
    <text evidence="1">The sequence shown here is derived from an EMBL/GenBank/DDBJ whole genome shotgun (WGS) entry which is preliminary data.</text>
</comment>
<reference evidence="1 2" key="1">
    <citation type="submission" date="2024-07" db="EMBL/GenBank/DDBJ databases">
        <title>Section-level genome sequencing and comparative genomics of Aspergillus sections Usti and Cavernicolus.</title>
        <authorList>
            <consortium name="Lawrence Berkeley National Laboratory"/>
            <person name="Nybo J.L."/>
            <person name="Vesth T.C."/>
            <person name="Theobald S."/>
            <person name="Frisvad J.C."/>
            <person name="Larsen T.O."/>
            <person name="Kjaerboelling I."/>
            <person name="Rothschild-Mancinelli K."/>
            <person name="Lyhne E.K."/>
            <person name="Kogle M.E."/>
            <person name="Barry K."/>
            <person name="Clum A."/>
            <person name="Na H."/>
            <person name="Ledsgaard L."/>
            <person name="Lin J."/>
            <person name="Lipzen A."/>
            <person name="Kuo A."/>
            <person name="Riley R."/>
            <person name="Mondo S."/>
            <person name="LaButti K."/>
            <person name="Haridas S."/>
            <person name="Pangalinan J."/>
            <person name="Salamov A.A."/>
            <person name="Simmons B.A."/>
            <person name="Magnuson J.K."/>
            <person name="Chen J."/>
            <person name="Drula E."/>
            <person name="Henrissat B."/>
            <person name="Wiebenga A."/>
            <person name="Lubbers R.J."/>
            <person name="Gomes A.C."/>
            <person name="Makela M.R."/>
            <person name="Stajich J."/>
            <person name="Grigoriev I.V."/>
            <person name="Mortensen U.H."/>
            <person name="De vries R.P."/>
            <person name="Baker S.E."/>
            <person name="Andersen M.R."/>
        </authorList>
    </citation>
    <scope>NUCLEOTIDE SEQUENCE [LARGE SCALE GENOMIC DNA]</scope>
    <source>
        <strain evidence="1 2">CBS 600.67</strain>
    </source>
</reference>
<evidence type="ECO:0000313" key="2">
    <source>
        <dbReference type="Proteomes" id="UP001610335"/>
    </source>
</evidence>
<proteinExistence type="predicted"/>
<accession>A0ABR4IMG4</accession>